<accession>A0AAQ4DX83</accession>
<gene>
    <name evidence="1" type="ORF">V5799_006146</name>
</gene>
<organism evidence="1 2">
    <name type="scientific">Amblyomma americanum</name>
    <name type="common">Lone star tick</name>
    <dbReference type="NCBI Taxonomy" id="6943"/>
    <lineage>
        <taxon>Eukaryota</taxon>
        <taxon>Metazoa</taxon>
        <taxon>Ecdysozoa</taxon>
        <taxon>Arthropoda</taxon>
        <taxon>Chelicerata</taxon>
        <taxon>Arachnida</taxon>
        <taxon>Acari</taxon>
        <taxon>Parasitiformes</taxon>
        <taxon>Ixodida</taxon>
        <taxon>Ixodoidea</taxon>
        <taxon>Ixodidae</taxon>
        <taxon>Amblyomminae</taxon>
        <taxon>Amblyomma</taxon>
    </lineage>
</organism>
<name>A0AAQ4DX83_AMBAM</name>
<protein>
    <submittedName>
        <fullName evidence="1">Uncharacterized protein</fullName>
    </submittedName>
</protein>
<keyword evidence="2" id="KW-1185">Reference proteome</keyword>
<proteinExistence type="predicted"/>
<sequence length="93" mass="10566">MKRAAVLSWRTLRGRHRREPLLRQRVTQTCLLAAYERSDRELHLLQVLLRVSFGTILAASSSSVLTAHWEALLGHLLETGVDVCGDLHQMRPP</sequence>
<dbReference type="EMBL" id="JARKHS020025773">
    <property type="protein sequence ID" value="KAK8767073.1"/>
    <property type="molecule type" value="Genomic_DNA"/>
</dbReference>
<dbReference type="Proteomes" id="UP001321473">
    <property type="component" value="Unassembled WGS sequence"/>
</dbReference>
<reference evidence="1 2" key="1">
    <citation type="journal article" date="2023" name="Arcadia Sci">
        <title>De novo assembly of a long-read Amblyomma americanum tick genome.</title>
        <authorList>
            <person name="Chou S."/>
            <person name="Poskanzer K.E."/>
            <person name="Rollins M."/>
            <person name="Thuy-Boun P.S."/>
        </authorList>
    </citation>
    <scope>NUCLEOTIDE SEQUENCE [LARGE SCALE GENOMIC DNA]</scope>
    <source>
        <strain evidence="1">F_SG_1</strain>
        <tissue evidence="1">Salivary glands</tissue>
    </source>
</reference>
<dbReference type="AlphaFoldDB" id="A0AAQ4DX83"/>
<comment type="caution">
    <text evidence="1">The sequence shown here is derived from an EMBL/GenBank/DDBJ whole genome shotgun (WGS) entry which is preliminary data.</text>
</comment>
<evidence type="ECO:0000313" key="2">
    <source>
        <dbReference type="Proteomes" id="UP001321473"/>
    </source>
</evidence>
<evidence type="ECO:0000313" key="1">
    <source>
        <dbReference type="EMBL" id="KAK8767073.1"/>
    </source>
</evidence>